<proteinExistence type="predicted"/>
<evidence type="ECO:0000313" key="3">
    <source>
        <dbReference type="EMBL" id="PWI58949.1"/>
    </source>
</evidence>
<feature type="transmembrane region" description="Helical" evidence="2">
    <location>
        <begin position="51"/>
        <end position="71"/>
    </location>
</feature>
<dbReference type="Proteomes" id="UP000245380">
    <property type="component" value="Unassembled WGS sequence"/>
</dbReference>
<feature type="transmembrane region" description="Helical" evidence="2">
    <location>
        <begin position="375"/>
        <end position="395"/>
    </location>
</feature>
<dbReference type="Pfam" id="PF07690">
    <property type="entry name" value="MFS_1"/>
    <property type="match status" value="1"/>
</dbReference>
<keyword evidence="2" id="KW-1133">Transmembrane helix</keyword>
<feature type="transmembrane region" description="Helical" evidence="2">
    <location>
        <begin position="104"/>
        <end position="127"/>
    </location>
</feature>
<feature type="transmembrane region" description="Helical" evidence="2">
    <location>
        <begin position="139"/>
        <end position="163"/>
    </location>
</feature>
<dbReference type="PANTHER" id="PTHR23526:SF2">
    <property type="entry name" value="MAJOR FACILITATOR SUPERFAMILY (MFS) PROFILE DOMAIN-CONTAINING PROTEIN"/>
    <property type="match status" value="1"/>
</dbReference>
<dbReference type="InterPro" id="IPR052528">
    <property type="entry name" value="Sugar_transport-like"/>
</dbReference>
<dbReference type="InterPro" id="IPR011701">
    <property type="entry name" value="MFS"/>
</dbReference>
<evidence type="ECO:0000313" key="4">
    <source>
        <dbReference type="Proteomes" id="UP000245380"/>
    </source>
</evidence>
<comment type="caution">
    <text evidence="3">The sequence shown here is derived from an EMBL/GenBank/DDBJ whole genome shotgun (WGS) entry which is preliminary data.</text>
</comment>
<feature type="transmembrane region" description="Helical" evidence="2">
    <location>
        <begin position="350"/>
        <end position="369"/>
    </location>
</feature>
<feature type="transmembrane region" description="Helical" evidence="2">
    <location>
        <begin position="78"/>
        <end position="98"/>
    </location>
</feature>
<reference evidence="3 4" key="1">
    <citation type="submission" date="2016-11" db="EMBL/GenBank/DDBJ databases">
        <title>Comparative genomics of Acidibacillus ferroxidans species.</title>
        <authorList>
            <person name="Oliveira G."/>
            <person name="Nunes G."/>
            <person name="Oliveira R."/>
            <person name="Araujo F."/>
            <person name="Salim A."/>
            <person name="Scholte L."/>
            <person name="Morais D."/>
            <person name="Nancucheo I."/>
            <person name="Johnson D.B."/>
            <person name="Grail B."/>
            <person name="Bittencourt J."/>
            <person name="Valadares R."/>
        </authorList>
    </citation>
    <scope>NUCLEOTIDE SEQUENCE [LARGE SCALE GENOMIC DNA]</scope>
    <source>
        <strain evidence="3 4">Y002</strain>
    </source>
</reference>
<accession>A0A2U3DCD8</accession>
<name>A0A2U3DCD8_SULT2</name>
<dbReference type="InterPro" id="IPR036259">
    <property type="entry name" value="MFS_trans_sf"/>
</dbReference>
<dbReference type="GO" id="GO:0022857">
    <property type="term" value="F:transmembrane transporter activity"/>
    <property type="evidence" value="ECO:0007669"/>
    <property type="project" value="InterPro"/>
</dbReference>
<feature type="transmembrane region" description="Helical" evidence="2">
    <location>
        <begin position="218"/>
        <end position="241"/>
    </location>
</feature>
<sequence>MRAIGKVAKLSQQGWWLLVVATLFMTGIALSGTFINVYIWKMDRTYEAITWFNLFTFFCIPLAFVGGGYLASKIGEAWVMRSGVTVLVIFFAVLLALGPSSVHYVKWLGICFGIGQGFYWFSFHVFSFDFTNPDNRAKFTGLSGLFASLASMTGPYVAGYLIVRVRQVSGYHAVFALSFTIFALLFIATFRLPKKELPHRPQLSLALRLNQDSDWRRLLIGSVVFGLREGLFSFLVALLVFDVSKSEEGLGLYGLYTGFLSLIAFLLAAFIGKREGLRKFGMGLAAFLLGIIPFLFMQSVSARSLFLFGTTTSFVLPFFLVPFGTMVMNEIDESIRSARYRAEHLAVREIALGIGRVVGIGGFLAFVVYSQNVNWIPYLMMALGFAQFLVFLITYRVTYTDRKASDQSVIEVVKEKREGRSLQRMK</sequence>
<evidence type="ECO:0000256" key="1">
    <source>
        <dbReference type="ARBA" id="ARBA00004651"/>
    </source>
</evidence>
<gene>
    <name evidence="3" type="ORF">BM613_02435</name>
</gene>
<protein>
    <recommendedName>
        <fullName evidence="5">Major facilitator superfamily (MFS) profile domain-containing protein</fullName>
    </recommendedName>
</protein>
<keyword evidence="2" id="KW-0472">Membrane</keyword>
<dbReference type="PANTHER" id="PTHR23526">
    <property type="entry name" value="INTEGRAL MEMBRANE TRANSPORT PROTEIN-RELATED"/>
    <property type="match status" value="1"/>
</dbReference>
<feature type="transmembrane region" description="Helical" evidence="2">
    <location>
        <begin position="15"/>
        <end position="39"/>
    </location>
</feature>
<dbReference type="CDD" id="cd06174">
    <property type="entry name" value="MFS"/>
    <property type="match status" value="1"/>
</dbReference>
<evidence type="ECO:0008006" key="5">
    <source>
        <dbReference type="Google" id="ProtNLM"/>
    </source>
</evidence>
<keyword evidence="4" id="KW-1185">Reference proteome</keyword>
<dbReference type="GO" id="GO:0005886">
    <property type="term" value="C:plasma membrane"/>
    <property type="evidence" value="ECO:0007669"/>
    <property type="project" value="UniProtKB-SubCell"/>
</dbReference>
<organism evidence="3 4">
    <name type="scientific">Sulfoacidibacillus thermotolerans</name>
    <name type="common">Acidibacillus sulfuroxidans</name>
    <dbReference type="NCBI Taxonomy" id="1765684"/>
    <lineage>
        <taxon>Bacteria</taxon>
        <taxon>Bacillati</taxon>
        <taxon>Bacillota</taxon>
        <taxon>Bacilli</taxon>
        <taxon>Bacillales</taxon>
        <taxon>Alicyclobacillaceae</taxon>
        <taxon>Sulfoacidibacillus</taxon>
    </lineage>
</organism>
<feature type="transmembrane region" description="Helical" evidence="2">
    <location>
        <begin position="306"/>
        <end position="329"/>
    </location>
</feature>
<dbReference type="EMBL" id="MPDK01000002">
    <property type="protein sequence ID" value="PWI58949.1"/>
    <property type="molecule type" value="Genomic_DNA"/>
</dbReference>
<dbReference type="SUPFAM" id="SSF103473">
    <property type="entry name" value="MFS general substrate transporter"/>
    <property type="match status" value="1"/>
</dbReference>
<dbReference type="Gene3D" id="1.20.1250.20">
    <property type="entry name" value="MFS general substrate transporter like domains"/>
    <property type="match status" value="1"/>
</dbReference>
<dbReference type="AlphaFoldDB" id="A0A2U3DCD8"/>
<feature type="transmembrane region" description="Helical" evidence="2">
    <location>
        <begin position="283"/>
        <end position="300"/>
    </location>
</feature>
<evidence type="ECO:0000256" key="2">
    <source>
        <dbReference type="SAM" id="Phobius"/>
    </source>
</evidence>
<keyword evidence="2" id="KW-0812">Transmembrane</keyword>
<feature type="transmembrane region" description="Helical" evidence="2">
    <location>
        <begin position="169"/>
        <end position="190"/>
    </location>
</feature>
<comment type="subcellular location">
    <subcellularLocation>
        <location evidence="1">Cell membrane</location>
        <topology evidence="1">Multi-pass membrane protein</topology>
    </subcellularLocation>
</comment>
<feature type="transmembrane region" description="Helical" evidence="2">
    <location>
        <begin position="253"/>
        <end position="271"/>
    </location>
</feature>